<dbReference type="GO" id="GO:0006397">
    <property type="term" value="P:mRNA processing"/>
    <property type="evidence" value="ECO:0007669"/>
    <property type="project" value="UniProtKB-KW"/>
</dbReference>
<name>V9KUF4_CALMI</name>
<dbReference type="CDD" id="cd12442">
    <property type="entry name" value="RRM_RBM48"/>
    <property type="match status" value="1"/>
</dbReference>
<organism evidence="9">
    <name type="scientific">Callorhinchus milii</name>
    <name type="common">Ghost shark</name>
    <dbReference type="NCBI Taxonomy" id="7868"/>
    <lineage>
        <taxon>Eukaryota</taxon>
        <taxon>Metazoa</taxon>
        <taxon>Chordata</taxon>
        <taxon>Craniata</taxon>
        <taxon>Vertebrata</taxon>
        <taxon>Chondrichthyes</taxon>
        <taxon>Holocephali</taxon>
        <taxon>Chimaeriformes</taxon>
        <taxon>Callorhinchidae</taxon>
        <taxon>Callorhinchus</taxon>
    </lineage>
</organism>
<accession>V9KUF4</accession>
<evidence type="ECO:0000256" key="6">
    <source>
        <dbReference type="ARBA" id="ARBA00023187"/>
    </source>
</evidence>
<reference evidence="9" key="1">
    <citation type="journal article" date="2014" name="Nature">
        <title>Elephant shark genome provides unique insights into gnathostome evolution.</title>
        <authorList>
            <consortium name="International Elephant Shark Genome Sequencing Consortium"/>
            <person name="Venkatesh B."/>
            <person name="Lee A.P."/>
            <person name="Ravi V."/>
            <person name="Maurya A.K."/>
            <person name="Lian M.M."/>
            <person name="Swann J.B."/>
            <person name="Ohta Y."/>
            <person name="Flajnik M.F."/>
            <person name="Sutoh Y."/>
            <person name="Kasahara M."/>
            <person name="Hoon S."/>
            <person name="Gangu V."/>
            <person name="Roy S.W."/>
            <person name="Irimia M."/>
            <person name="Korzh V."/>
            <person name="Kondrychyn I."/>
            <person name="Lim Z.W."/>
            <person name="Tay B.H."/>
            <person name="Tohari S."/>
            <person name="Kong K.W."/>
            <person name="Ho S."/>
            <person name="Lorente-Galdos B."/>
            <person name="Quilez J."/>
            <person name="Marques-Bonet T."/>
            <person name="Raney B.J."/>
            <person name="Ingham P.W."/>
            <person name="Tay A."/>
            <person name="Hillier L.W."/>
            <person name="Minx P."/>
            <person name="Boehm T."/>
            <person name="Wilson R.K."/>
            <person name="Brenner S."/>
            <person name="Warren W.C."/>
        </authorList>
    </citation>
    <scope>NUCLEOTIDE SEQUENCE</scope>
    <source>
        <tissue evidence="9">Liver</tissue>
    </source>
</reference>
<comment type="similarity">
    <text evidence="1">Belongs to the RBM48 family.</text>
</comment>
<dbReference type="InterPro" id="IPR034264">
    <property type="entry name" value="RBM48_RRM"/>
</dbReference>
<keyword evidence="4" id="KW-0747">Spliceosome</keyword>
<dbReference type="GO" id="GO:0003723">
    <property type="term" value="F:RNA binding"/>
    <property type="evidence" value="ECO:0007669"/>
    <property type="project" value="UniProtKB-KW"/>
</dbReference>
<evidence type="ECO:0000256" key="3">
    <source>
        <dbReference type="ARBA" id="ARBA00022664"/>
    </source>
</evidence>
<dbReference type="PANTHER" id="PTHR20957:SF0">
    <property type="entry name" value="RNA-BINDING PROTEIN 48"/>
    <property type="match status" value="1"/>
</dbReference>
<dbReference type="InterPro" id="IPR035979">
    <property type="entry name" value="RBD_domain_sf"/>
</dbReference>
<dbReference type="SUPFAM" id="SSF54928">
    <property type="entry name" value="RNA-binding domain, RBD"/>
    <property type="match status" value="1"/>
</dbReference>
<dbReference type="InterPro" id="IPR039599">
    <property type="entry name" value="RBM48"/>
</dbReference>
<keyword evidence="6" id="KW-0508">mRNA splicing</keyword>
<evidence type="ECO:0000256" key="7">
    <source>
        <dbReference type="ARBA" id="ARBA00035004"/>
    </source>
</evidence>
<keyword evidence="3" id="KW-0507">mRNA processing</keyword>
<evidence type="ECO:0000256" key="8">
    <source>
        <dbReference type="SAM" id="MobiDB-lite"/>
    </source>
</evidence>
<dbReference type="GO" id="GO:0008380">
    <property type="term" value="P:RNA splicing"/>
    <property type="evidence" value="ECO:0007669"/>
    <property type="project" value="UniProtKB-KW"/>
</dbReference>
<evidence type="ECO:0000256" key="1">
    <source>
        <dbReference type="ARBA" id="ARBA00006938"/>
    </source>
</evidence>
<dbReference type="AlphaFoldDB" id="V9KUF4"/>
<dbReference type="GO" id="GO:0005681">
    <property type="term" value="C:spliceosomal complex"/>
    <property type="evidence" value="ECO:0007669"/>
    <property type="project" value="UniProtKB-KW"/>
</dbReference>
<evidence type="ECO:0000256" key="2">
    <source>
        <dbReference type="ARBA" id="ARBA00015189"/>
    </source>
</evidence>
<keyword evidence="5" id="KW-0694">RNA-binding</keyword>
<proteinExistence type="evidence at transcript level"/>
<comment type="function">
    <text evidence="7">As a component of the minor spliceosome, involved in the splicing of U12-type introns in pre-mRNAs.</text>
</comment>
<evidence type="ECO:0000256" key="4">
    <source>
        <dbReference type="ARBA" id="ARBA00022728"/>
    </source>
</evidence>
<feature type="region of interest" description="Disordered" evidence="8">
    <location>
        <begin position="359"/>
        <end position="378"/>
    </location>
</feature>
<protein>
    <recommendedName>
        <fullName evidence="2">RNA-binding protein 48</fullName>
    </recommendedName>
</protein>
<dbReference type="PANTHER" id="PTHR20957">
    <property type="entry name" value="RNA-BINDING PROTEIN 48"/>
    <property type="match status" value="1"/>
</dbReference>
<dbReference type="GO" id="GO:0005654">
    <property type="term" value="C:nucleoplasm"/>
    <property type="evidence" value="ECO:0007669"/>
    <property type="project" value="TreeGrafter"/>
</dbReference>
<evidence type="ECO:0000313" key="9">
    <source>
        <dbReference type="EMBL" id="AFP01869.1"/>
    </source>
</evidence>
<evidence type="ECO:0000256" key="5">
    <source>
        <dbReference type="ARBA" id="ARBA00022884"/>
    </source>
</evidence>
<sequence>MAAPAPEVHKHHQQKSVCFTRPKYREGRRLRAVKVYTINLESRHLLIQGVPAIGVMKELVELFALYGTIEEYSVLDEYPAEEFTEVYKIKYQRLQSARIAKRKLDERSFFGSLLHVCYAPEFETVEDTRAKLKDRRRYIARATKQDVDLHKIEKKPDNSVPLQNPHMEVLSKKPELFGGSEPNQEEWNTGYSMYDYPMLPPPPQPDYQLPKGRQMNCLGYPPVPMSHATSPKDFNISPENSAGFRSELPWFPNRKLHKPEEFRRAEGESCSFNVSECTSSLKRNVSRFVPRTAQLQNRKRMKEQMTMNAFGDLDSDRTAVLIGPNLPQVQKVDLGDNSLNVSANMIRNKLTEVLSVPTTATEKNEAPQTKAPKQRRRI</sequence>
<dbReference type="EMBL" id="JW869351">
    <property type="protein sequence ID" value="AFP01869.1"/>
    <property type="molecule type" value="mRNA"/>
</dbReference>
<dbReference type="FunFam" id="3.30.70.330:FF:000424">
    <property type="entry name" value="RNA-binding protein 48 isoform X4"/>
    <property type="match status" value="1"/>
</dbReference>